<evidence type="ECO:0008006" key="2">
    <source>
        <dbReference type="Google" id="ProtNLM"/>
    </source>
</evidence>
<proteinExistence type="predicted"/>
<dbReference type="Proteomes" id="UP000030758">
    <property type="component" value="Unassembled WGS sequence"/>
</dbReference>
<sequence length="154" mass="17360">MEETCEVVVSQKGFHKLRVQGYLMVKEKCAGERYYWCCDRRKAISDHSGGRGISCFRNGQHVLRKCVDHNHVPVASAPYVAAILEEIKTRARSTADLPCQTVHSCTTSAPPNIAPYLPSKAALSESIRRVRRAERLVNQGHLPRLQFLRSCKEP</sequence>
<protein>
    <recommendedName>
        <fullName evidence="2">FLYWCH-type domain-containing protein</fullName>
    </recommendedName>
</protein>
<dbReference type="Gene3D" id="2.20.25.240">
    <property type="match status" value="1"/>
</dbReference>
<dbReference type="EMBL" id="KL367558">
    <property type="protein sequence ID" value="KFD64268.1"/>
    <property type="molecule type" value="Genomic_DNA"/>
</dbReference>
<accession>A0A085N472</accession>
<dbReference type="AlphaFoldDB" id="A0A085N472"/>
<name>A0A085N472_9BILA</name>
<reference evidence="1" key="1">
    <citation type="journal article" date="2014" name="Nat. Genet.">
        <title>Genome and transcriptome of the porcine whipworm Trichuris suis.</title>
        <authorList>
            <person name="Jex A.R."/>
            <person name="Nejsum P."/>
            <person name="Schwarz E.M."/>
            <person name="Hu L."/>
            <person name="Young N.D."/>
            <person name="Hall R.S."/>
            <person name="Korhonen P.K."/>
            <person name="Liao S."/>
            <person name="Thamsborg S."/>
            <person name="Xia J."/>
            <person name="Xu P."/>
            <person name="Wang S."/>
            <person name="Scheerlinck J.P."/>
            <person name="Hofmann A."/>
            <person name="Sternberg P.W."/>
            <person name="Wang J."/>
            <person name="Gasser R.B."/>
        </authorList>
    </citation>
    <scope>NUCLEOTIDE SEQUENCE [LARGE SCALE GENOMIC DNA]</scope>
    <source>
        <strain evidence="1">DCEP-RM93F</strain>
    </source>
</reference>
<evidence type="ECO:0000313" key="1">
    <source>
        <dbReference type="EMBL" id="KFD64268.1"/>
    </source>
</evidence>
<gene>
    <name evidence="1" type="ORF">M514_23552</name>
</gene>
<organism evidence="1">
    <name type="scientific">Trichuris suis</name>
    <name type="common">pig whipworm</name>
    <dbReference type="NCBI Taxonomy" id="68888"/>
    <lineage>
        <taxon>Eukaryota</taxon>
        <taxon>Metazoa</taxon>
        <taxon>Ecdysozoa</taxon>
        <taxon>Nematoda</taxon>
        <taxon>Enoplea</taxon>
        <taxon>Dorylaimia</taxon>
        <taxon>Trichinellida</taxon>
        <taxon>Trichuridae</taxon>
        <taxon>Trichuris</taxon>
    </lineage>
</organism>